<dbReference type="PANTHER" id="PTHR31181:SF51">
    <property type="entry name" value="EGG CELL-SECRETED PROTEIN 1.4"/>
    <property type="match status" value="1"/>
</dbReference>
<feature type="domain" description="Prolamin-like" evidence="3">
    <location>
        <begin position="45"/>
        <end position="97"/>
    </location>
</feature>
<keyword evidence="5" id="KW-1185">Reference proteome</keyword>
<evidence type="ECO:0000259" key="3">
    <source>
        <dbReference type="Pfam" id="PF05617"/>
    </source>
</evidence>
<reference evidence="4 5" key="1">
    <citation type="journal article" date="2021" name="Commun. Biol.">
        <title>The genome of Shorea leprosula (Dipterocarpaceae) highlights the ecological relevance of drought in aseasonal tropical rainforests.</title>
        <authorList>
            <person name="Ng K.K.S."/>
            <person name="Kobayashi M.J."/>
            <person name="Fawcett J.A."/>
            <person name="Hatakeyama M."/>
            <person name="Paape T."/>
            <person name="Ng C.H."/>
            <person name="Ang C.C."/>
            <person name="Tnah L.H."/>
            <person name="Lee C.T."/>
            <person name="Nishiyama T."/>
            <person name="Sese J."/>
            <person name="O'Brien M.J."/>
            <person name="Copetti D."/>
            <person name="Mohd Noor M.I."/>
            <person name="Ong R.C."/>
            <person name="Putra M."/>
            <person name="Sireger I.Z."/>
            <person name="Indrioko S."/>
            <person name="Kosugi Y."/>
            <person name="Izuno A."/>
            <person name="Isagi Y."/>
            <person name="Lee S.L."/>
            <person name="Shimizu K.K."/>
        </authorList>
    </citation>
    <scope>NUCLEOTIDE SEQUENCE [LARGE SCALE GENOMIC DNA]</scope>
    <source>
        <strain evidence="4">214</strain>
    </source>
</reference>
<dbReference type="Pfam" id="PF05617">
    <property type="entry name" value="Prolamin_like"/>
    <property type="match status" value="1"/>
</dbReference>
<organism evidence="4 5">
    <name type="scientific">Rubroshorea leprosula</name>
    <dbReference type="NCBI Taxonomy" id="152421"/>
    <lineage>
        <taxon>Eukaryota</taxon>
        <taxon>Viridiplantae</taxon>
        <taxon>Streptophyta</taxon>
        <taxon>Embryophyta</taxon>
        <taxon>Tracheophyta</taxon>
        <taxon>Spermatophyta</taxon>
        <taxon>Magnoliopsida</taxon>
        <taxon>eudicotyledons</taxon>
        <taxon>Gunneridae</taxon>
        <taxon>Pentapetalae</taxon>
        <taxon>rosids</taxon>
        <taxon>malvids</taxon>
        <taxon>Malvales</taxon>
        <taxon>Dipterocarpaceae</taxon>
        <taxon>Rubroshorea</taxon>
    </lineage>
</organism>
<dbReference type="GO" id="GO:0031982">
    <property type="term" value="C:vesicle"/>
    <property type="evidence" value="ECO:0007669"/>
    <property type="project" value="TreeGrafter"/>
</dbReference>
<gene>
    <name evidence="4" type="ORF">SLEP1_g48054</name>
</gene>
<keyword evidence="1 2" id="KW-0732">Signal</keyword>
<dbReference type="GO" id="GO:2000008">
    <property type="term" value="P:regulation of protein localization to cell surface"/>
    <property type="evidence" value="ECO:0007669"/>
    <property type="project" value="TreeGrafter"/>
</dbReference>
<name>A0AAV5LV83_9ROSI</name>
<dbReference type="GO" id="GO:0009567">
    <property type="term" value="P:double fertilization forming a zygote and endosperm"/>
    <property type="evidence" value="ECO:0007669"/>
    <property type="project" value="TreeGrafter"/>
</dbReference>
<dbReference type="InterPro" id="IPR008502">
    <property type="entry name" value="Prolamin-like"/>
</dbReference>
<dbReference type="PANTHER" id="PTHR31181">
    <property type="entry name" value="EGG CELL-SECRETED PROTEIN 1.4"/>
    <property type="match status" value="1"/>
</dbReference>
<proteinExistence type="predicted"/>
<dbReference type="GO" id="GO:0005576">
    <property type="term" value="C:extracellular region"/>
    <property type="evidence" value="ECO:0007669"/>
    <property type="project" value="TreeGrafter"/>
</dbReference>
<dbReference type="AlphaFoldDB" id="A0AAV5LV83"/>
<feature type="signal peptide" evidence="2">
    <location>
        <begin position="1"/>
        <end position="28"/>
    </location>
</feature>
<feature type="chain" id="PRO_5043775286" description="Prolamin-like domain-containing protein" evidence="2">
    <location>
        <begin position="29"/>
        <end position="118"/>
    </location>
</feature>
<evidence type="ECO:0000256" key="2">
    <source>
        <dbReference type="SAM" id="SignalP"/>
    </source>
</evidence>
<dbReference type="Proteomes" id="UP001054252">
    <property type="component" value="Unassembled WGS sequence"/>
</dbReference>
<accession>A0AAV5LV83</accession>
<evidence type="ECO:0000313" key="4">
    <source>
        <dbReference type="EMBL" id="GKV40402.1"/>
    </source>
</evidence>
<sequence>MDLVFSKPLVMLLLVVYVSVSVFPLSLAEAPQETPITVKPNNIFECLGDLVKSGGCINALSKAISDGNFADLGKECCDTLTGIGDDCLPILFPNQPTIPTLIRAICAFKEEKEAQKAN</sequence>
<evidence type="ECO:0000313" key="5">
    <source>
        <dbReference type="Proteomes" id="UP001054252"/>
    </source>
</evidence>
<dbReference type="EMBL" id="BPVZ01000141">
    <property type="protein sequence ID" value="GKV40402.1"/>
    <property type="molecule type" value="Genomic_DNA"/>
</dbReference>
<protein>
    <recommendedName>
        <fullName evidence="3">Prolamin-like domain-containing protein</fullName>
    </recommendedName>
</protein>
<dbReference type="GO" id="GO:0080155">
    <property type="term" value="P:regulation of double fertilization forming a zygote and endosperm"/>
    <property type="evidence" value="ECO:0007669"/>
    <property type="project" value="TreeGrafter"/>
</dbReference>
<evidence type="ECO:0000256" key="1">
    <source>
        <dbReference type="ARBA" id="ARBA00022729"/>
    </source>
</evidence>
<comment type="caution">
    <text evidence="4">The sequence shown here is derived from an EMBL/GenBank/DDBJ whole genome shotgun (WGS) entry which is preliminary data.</text>
</comment>